<dbReference type="EMBL" id="JAESVA010000003">
    <property type="protein sequence ID" value="MCB8880724.1"/>
    <property type="molecule type" value="Genomic_DNA"/>
</dbReference>
<evidence type="ECO:0000256" key="1">
    <source>
        <dbReference type="ARBA" id="ARBA00022491"/>
    </source>
</evidence>
<dbReference type="Pfam" id="PF13411">
    <property type="entry name" value="MerR_1"/>
    <property type="match status" value="1"/>
</dbReference>
<keyword evidence="1" id="KW-0678">Repressor</keyword>
<evidence type="ECO:0000256" key="2">
    <source>
        <dbReference type="ARBA" id="ARBA00023015"/>
    </source>
</evidence>
<keyword evidence="4" id="KW-0804">Transcription</keyword>
<keyword evidence="7" id="KW-1185">Reference proteome</keyword>
<dbReference type="GO" id="GO:0003700">
    <property type="term" value="F:DNA-binding transcription factor activity"/>
    <property type="evidence" value="ECO:0007669"/>
    <property type="project" value="InterPro"/>
</dbReference>
<dbReference type="PROSITE" id="PS50937">
    <property type="entry name" value="HTH_MERR_2"/>
    <property type="match status" value="1"/>
</dbReference>
<evidence type="ECO:0000259" key="5">
    <source>
        <dbReference type="PROSITE" id="PS50937"/>
    </source>
</evidence>
<feature type="domain" description="HTH merR-type" evidence="5">
    <location>
        <begin position="1"/>
        <end position="72"/>
    </location>
</feature>
<evidence type="ECO:0000256" key="3">
    <source>
        <dbReference type="ARBA" id="ARBA00023125"/>
    </source>
</evidence>
<proteinExistence type="predicted"/>
<comment type="caution">
    <text evidence="6">The sequence shown here is derived from an EMBL/GenBank/DDBJ whole genome shotgun (WGS) entry which is preliminary data.</text>
</comment>
<dbReference type="InterPro" id="IPR047057">
    <property type="entry name" value="MerR_fam"/>
</dbReference>
<organism evidence="6 7">
    <name type="scientific">Acidisoma cellulosilyticum</name>
    <dbReference type="NCBI Taxonomy" id="2802395"/>
    <lineage>
        <taxon>Bacteria</taxon>
        <taxon>Pseudomonadati</taxon>
        <taxon>Pseudomonadota</taxon>
        <taxon>Alphaproteobacteria</taxon>
        <taxon>Acetobacterales</taxon>
        <taxon>Acidocellaceae</taxon>
        <taxon>Acidisoma</taxon>
    </lineage>
</organism>
<dbReference type="InterPro" id="IPR000551">
    <property type="entry name" value="MerR-type_HTH_dom"/>
</dbReference>
<keyword evidence="2" id="KW-0805">Transcription regulation</keyword>
<dbReference type="PANTHER" id="PTHR30204:SF69">
    <property type="entry name" value="MERR-FAMILY TRANSCRIPTIONAL REGULATOR"/>
    <property type="match status" value="1"/>
</dbReference>
<dbReference type="SUPFAM" id="SSF46955">
    <property type="entry name" value="Putative DNA-binding domain"/>
    <property type="match status" value="1"/>
</dbReference>
<keyword evidence="3" id="KW-0238">DNA-binding</keyword>
<dbReference type="GO" id="GO:0003677">
    <property type="term" value="F:DNA binding"/>
    <property type="evidence" value="ECO:0007669"/>
    <property type="project" value="UniProtKB-KW"/>
</dbReference>
<evidence type="ECO:0000256" key="4">
    <source>
        <dbReference type="ARBA" id="ARBA00023163"/>
    </source>
</evidence>
<dbReference type="Proteomes" id="UP000721844">
    <property type="component" value="Unassembled WGS sequence"/>
</dbReference>
<dbReference type="InterPro" id="IPR009061">
    <property type="entry name" value="DNA-bd_dom_put_sf"/>
</dbReference>
<protein>
    <submittedName>
        <fullName evidence="6">MerR family transcriptional regulator</fullName>
    </submittedName>
</protein>
<dbReference type="Gene3D" id="1.10.1660.10">
    <property type="match status" value="1"/>
</dbReference>
<dbReference type="PANTHER" id="PTHR30204">
    <property type="entry name" value="REDOX-CYCLING DRUG-SENSING TRANSCRIPTIONAL ACTIVATOR SOXR"/>
    <property type="match status" value="1"/>
</dbReference>
<dbReference type="SMART" id="SM00422">
    <property type="entry name" value="HTH_MERR"/>
    <property type="match status" value="1"/>
</dbReference>
<name>A0A964E3S1_9PROT</name>
<evidence type="ECO:0000313" key="6">
    <source>
        <dbReference type="EMBL" id="MCB8880724.1"/>
    </source>
</evidence>
<accession>A0A964E3S1</accession>
<gene>
    <name evidence="6" type="ORF">ACELLULO517_10815</name>
</gene>
<dbReference type="AlphaFoldDB" id="A0A964E3S1"/>
<evidence type="ECO:0000313" key="7">
    <source>
        <dbReference type="Proteomes" id="UP000721844"/>
    </source>
</evidence>
<sequence length="136" mass="15315">MLISEFARTTGLSTDTVRFYVRLGLLVPETSTKGGRNPYQVFTAELVDVARIIRLAQSLGFSLKEIAALGEEHRAGQMTRQRSAEIMSQQLARLEEKAAHLNAMTAYLRAKIDWLRQEDDRPEPRFSDYGTPPAFG</sequence>
<reference evidence="6 7" key="1">
    <citation type="journal article" date="2021" name="Microorganisms">
        <title>Acidisoma silvae sp. nov. and Acidisomacellulosilytica sp. nov., Two Acidophilic Bacteria Isolated from Decaying Wood, Hydrolyzing Cellulose and Producing Poly-3-hydroxybutyrate.</title>
        <authorList>
            <person name="Mieszkin S."/>
            <person name="Pouder E."/>
            <person name="Uroz S."/>
            <person name="Simon-Colin C."/>
            <person name="Alain K."/>
        </authorList>
    </citation>
    <scope>NUCLEOTIDE SEQUENCE [LARGE SCALE GENOMIC DNA]</scope>
    <source>
        <strain evidence="6 7">HW T5.17</strain>
    </source>
</reference>